<name>A0AA36J252_9DINO</name>
<evidence type="ECO:0000313" key="2">
    <source>
        <dbReference type="Proteomes" id="UP001178507"/>
    </source>
</evidence>
<dbReference type="Proteomes" id="UP001178507">
    <property type="component" value="Unassembled WGS sequence"/>
</dbReference>
<sequence>MLAQRARFAFAGASRIAGHRCIVARAAQERTGVVKVLQDQVAGKFAKSAQGSPPNISTAQMVQMFFELGVADVKTQSVGDIVNYLTEHGFYCKTNPSKKDSYGVMPPPTVGLRESQRWATLLLMRRLGPTAHSLPRKAAPKAPQATRPPCVAVNCRCPAGSCILMQMKKK</sequence>
<dbReference type="AlphaFoldDB" id="A0AA36J252"/>
<reference evidence="1" key="1">
    <citation type="submission" date="2023-08" db="EMBL/GenBank/DDBJ databases">
        <authorList>
            <person name="Chen Y."/>
            <person name="Shah S."/>
            <person name="Dougan E. K."/>
            <person name="Thang M."/>
            <person name="Chan C."/>
        </authorList>
    </citation>
    <scope>NUCLEOTIDE SEQUENCE</scope>
</reference>
<proteinExistence type="predicted"/>
<organism evidence="1 2">
    <name type="scientific">Effrenium voratum</name>
    <dbReference type="NCBI Taxonomy" id="2562239"/>
    <lineage>
        <taxon>Eukaryota</taxon>
        <taxon>Sar</taxon>
        <taxon>Alveolata</taxon>
        <taxon>Dinophyceae</taxon>
        <taxon>Suessiales</taxon>
        <taxon>Symbiodiniaceae</taxon>
        <taxon>Effrenium</taxon>
    </lineage>
</organism>
<keyword evidence="2" id="KW-1185">Reference proteome</keyword>
<dbReference type="EMBL" id="CAUJNA010003277">
    <property type="protein sequence ID" value="CAJ1397737.1"/>
    <property type="molecule type" value="Genomic_DNA"/>
</dbReference>
<accession>A0AA36J252</accession>
<comment type="caution">
    <text evidence="1">The sequence shown here is derived from an EMBL/GenBank/DDBJ whole genome shotgun (WGS) entry which is preliminary data.</text>
</comment>
<protein>
    <submittedName>
        <fullName evidence="1">Uncharacterized protein</fullName>
    </submittedName>
</protein>
<evidence type="ECO:0000313" key="1">
    <source>
        <dbReference type="EMBL" id="CAJ1397737.1"/>
    </source>
</evidence>
<gene>
    <name evidence="1" type="ORF">EVOR1521_LOCUS21688</name>
</gene>